<organism evidence="1 2">
    <name type="scientific">Peronosclerospora sorghi</name>
    <dbReference type="NCBI Taxonomy" id="230839"/>
    <lineage>
        <taxon>Eukaryota</taxon>
        <taxon>Sar</taxon>
        <taxon>Stramenopiles</taxon>
        <taxon>Oomycota</taxon>
        <taxon>Peronosporomycetes</taxon>
        <taxon>Peronosporales</taxon>
        <taxon>Peronosporaceae</taxon>
        <taxon>Peronosclerospora</taxon>
    </lineage>
</organism>
<evidence type="ECO:0000313" key="1">
    <source>
        <dbReference type="EMBL" id="KAI9911352.1"/>
    </source>
</evidence>
<sequence>MNPDDKITPRARRSLEDDVQNTSDPGKNDGSASPTPNQTRDKAIATHEHFAEIKYLRTRRHAAQAGARSGSSSTTLILTTPRIKDLVCSSLAARKYTGFEDFILELEQAIATEALLNQLQWTTQIKALRR</sequence>
<evidence type="ECO:0000313" key="2">
    <source>
        <dbReference type="Proteomes" id="UP001163321"/>
    </source>
</evidence>
<protein>
    <submittedName>
        <fullName evidence="1">Uncharacterized protein</fullName>
    </submittedName>
</protein>
<name>A0ACC0VYR0_9STRA</name>
<gene>
    <name evidence="1" type="ORF">PsorP6_008948</name>
</gene>
<comment type="caution">
    <text evidence="1">The sequence shown here is derived from an EMBL/GenBank/DDBJ whole genome shotgun (WGS) entry which is preliminary data.</text>
</comment>
<proteinExistence type="predicted"/>
<keyword evidence="2" id="KW-1185">Reference proteome</keyword>
<accession>A0ACC0VYR0</accession>
<dbReference type="Proteomes" id="UP001163321">
    <property type="component" value="Chromosome 5"/>
</dbReference>
<dbReference type="EMBL" id="CM047584">
    <property type="protein sequence ID" value="KAI9911352.1"/>
    <property type="molecule type" value="Genomic_DNA"/>
</dbReference>
<reference evidence="1 2" key="1">
    <citation type="journal article" date="2022" name="bioRxiv">
        <title>The genome of the oomycete Peronosclerospora sorghi, a cosmopolitan pathogen of maize and sorghum, is inflated with dispersed pseudogenes.</title>
        <authorList>
            <person name="Fletcher K."/>
            <person name="Martin F."/>
            <person name="Isakeit T."/>
            <person name="Cavanaugh K."/>
            <person name="Magill C."/>
            <person name="Michelmore R."/>
        </authorList>
    </citation>
    <scope>NUCLEOTIDE SEQUENCE [LARGE SCALE GENOMIC DNA]</scope>
    <source>
        <strain evidence="1">P6</strain>
    </source>
</reference>